<name>A0A328B786_9CAUL</name>
<protein>
    <submittedName>
        <fullName evidence="1">Uncharacterized protein</fullName>
    </submittedName>
</protein>
<comment type="caution">
    <text evidence="1">The sequence shown here is derived from an EMBL/GenBank/DDBJ whole genome shotgun (WGS) entry which is preliminary data.</text>
</comment>
<accession>A0A328B786</accession>
<dbReference type="Proteomes" id="UP000249842">
    <property type="component" value="Unassembled WGS sequence"/>
</dbReference>
<dbReference type="OrthoDB" id="9936021at2"/>
<evidence type="ECO:0000313" key="2">
    <source>
        <dbReference type="Proteomes" id="UP000249842"/>
    </source>
</evidence>
<organism evidence="1 2">
    <name type="scientific">Phenylobacterium hankyongense</name>
    <dbReference type="NCBI Taxonomy" id="1813876"/>
    <lineage>
        <taxon>Bacteria</taxon>
        <taxon>Pseudomonadati</taxon>
        <taxon>Pseudomonadota</taxon>
        <taxon>Alphaproteobacteria</taxon>
        <taxon>Caulobacterales</taxon>
        <taxon>Caulobacteraceae</taxon>
        <taxon>Phenylobacterium</taxon>
    </lineage>
</organism>
<keyword evidence="2" id="KW-1185">Reference proteome</keyword>
<gene>
    <name evidence="1" type="ORF">DJ021_14235</name>
</gene>
<sequence>MRFERLASLEQRLTDHESRCEERLSEIKVSSANTLKAVEGLKSRFWAIALSLLAWALAQVWAANQGRIARLEAAAPIVAAREVAYVSAH</sequence>
<dbReference type="RefSeq" id="WP_111458180.1">
    <property type="nucleotide sequence ID" value="NZ_QFYP01000001.1"/>
</dbReference>
<dbReference type="AlphaFoldDB" id="A0A328B786"/>
<proteinExistence type="predicted"/>
<reference evidence="2" key="1">
    <citation type="submission" date="2018-05" db="EMBL/GenBank/DDBJ databases">
        <authorList>
            <person name="Li X."/>
        </authorList>
    </citation>
    <scope>NUCLEOTIDE SEQUENCE [LARGE SCALE GENOMIC DNA]</scope>
    <source>
        <strain evidence="2">HKS-05</strain>
    </source>
</reference>
<evidence type="ECO:0000313" key="1">
    <source>
        <dbReference type="EMBL" id="RAK60888.1"/>
    </source>
</evidence>
<dbReference type="EMBL" id="QFYP01000001">
    <property type="protein sequence ID" value="RAK60888.1"/>
    <property type="molecule type" value="Genomic_DNA"/>
</dbReference>